<comment type="caution">
    <text evidence="3">The sequence shown here is derived from an EMBL/GenBank/DDBJ whole genome shotgun (WGS) entry which is preliminary data.</text>
</comment>
<name>A0ABV4QFE6_9ACTN</name>
<organism evidence="3 4">
    <name type="scientific">Actinomadura monticuli</name>
    <dbReference type="NCBI Taxonomy" id="3097367"/>
    <lineage>
        <taxon>Bacteria</taxon>
        <taxon>Bacillati</taxon>
        <taxon>Actinomycetota</taxon>
        <taxon>Actinomycetes</taxon>
        <taxon>Streptosporangiales</taxon>
        <taxon>Thermomonosporaceae</taxon>
        <taxon>Actinomadura</taxon>
    </lineage>
</organism>
<dbReference type="Proteomes" id="UP001569963">
    <property type="component" value="Unassembled WGS sequence"/>
</dbReference>
<evidence type="ECO:0000259" key="1">
    <source>
        <dbReference type="PROSITE" id="PS51707"/>
    </source>
</evidence>
<feature type="domain" description="CHAD" evidence="2">
    <location>
        <begin position="243"/>
        <end position="511"/>
    </location>
</feature>
<dbReference type="Pfam" id="PF05235">
    <property type="entry name" value="CHAD"/>
    <property type="match status" value="1"/>
</dbReference>
<feature type="domain" description="CYTH" evidence="1">
    <location>
        <begin position="23"/>
        <end position="218"/>
    </location>
</feature>
<evidence type="ECO:0000259" key="2">
    <source>
        <dbReference type="PROSITE" id="PS51708"/>
    </source>
</evidence>
<evidence type="ECO:0000313" key="4">
    <source>
        <dbReference type="Proteomes" id="UP001569963"/>
    </source>
</evidence>
<dbReference type="InterPro" id="IPR038186">
    <property type="entry name" value="CHAD_dom_sf"/>
</dbReference>
<dbReference type="CDD" id="cd07374">
    <property type="entry name" value="CYTH-like_Pase"/>
    <property type="match status" value="1"/>
</dbReference>
<dbReference type="Gene3D" id="1.40.20.10">
    <property type="entry name" value="CHAD domain"/>
    <property type="match status" value="1"/>
</dbReference>
<protein>
    <submittedName>
        <fullName evidence="3">CYTH and CHAD domain-containing protein</fullName>
    </submittedName>
</protein>
<reference evidence="3 4" key="1">
    <citation type="submission" date="2023-11" db="EMBL/GenBank/DDBJ databases">
        <title>Actinomadura monticuli sp. nov., isolated from volcanic ash.</title>
        <authorList>
            <person name="Lee S.D."/>
            <person name="Yang H."/>
            <person name="Kim I.S."/>
        </authorList>
    </citation>
    <scope>NUCLEOTIDE SEQUENCE [LARGE SCALE GENOMIC DNA]</scope>
    <source>
        <strain evidence="3 4">DLS-62</strain>
    </source>
</reference>
<dbReference type="PROSITE" id="PS51708">
    <property type="entry name" value="CHAD"/>
    <property type="match status" value="1"/>
</dbReference>
<evidence type="ECO:0000313" key="3">
    <source>
        <dbReference type="EMBL" id="MFA1541410.1"/>
    </source>
</evidence>
<dbReference type="InterPro" id="IPR007899">
    <property type="entry name" value="CHAD_dom"/>
</dbReference>
<proteinExistence type="predicted"/>
<accession>A0ABV4QFE6</accession>
<sequence>MLVTWVCVYVPERPEEQSVADRHLEIEQKYDAAADFVLPNLDGLPGVAALGEPEVHELHATYFDTPDLRLAANRITLRRRRGGTDAGWHLKMPAGPDSKQELRAPLGRPLVVPARLAGLVAVHTRGAELSPVATLETRRTVVRLLAADGAELAEVADDLVTGRGLDAEPQRWREVEVELGSGPPELLKAAGKRLRKSGAKRAKSSSKLGRLLGDAVVPSASAAARSAARSRIAAATCNGKAPAITTGEVVMAYLAEQVEAIVNFDPKARLGEHDAVHKMRVAVRRTRSALRSYRPVLDTGRTVPLGPELRWLAQELGEVRDREVLRMRFQGAPEFLLDDLEKQERSAYRRLDASLKEPRYFALLDALDALIADPPLAAAAGKKARKELPGLVTRAWDRMAEEYASIKTAADPDVARHETRKEAKRVRYAAELAVPVLGVAAKRVVKEATRIQSVLGGYQDGVIAMEHLAAAAKRTRVPAEAFTLGVMYGKEQCAAETSRDRLATTWSQTLGPSF</sequence>
<dbReference type="EMBL" id="JAXCEI010000009">
    <property type="protein sequence ID" value="MFA1541410.1"/>
    <property type="molecule type" value="Genomic_DNA"/>
</dbReference>
<dbReference type="Pfam" id="PF01928">
    <property type="entry name" value="CYTH"/>
    <property type="match status" value="1"/>
</dbReference>
<dbReference type="RefSeq" id="WP_371951568.1">
    <property type="nucleotide sequence ID" value="NZ_JAXCEI010000009.1"/>
</dbReference>
<dbReference type="PANTHER" id="PTHR39339">
    <property type="entry name" value="SLR1444 PROTEIN"/>
    <property type="match status" value="1"/>
</dbReference>
<dbReference type="SMART" id="SM00880">
    <property type="entry name" value="CHAD"/>
    <property type="match status" value="1"/>
</dbReference>
<dbReference type="Gene3D" id="2.40.320.10">
    <property type="entry name" value="Hypothetical Protein Pfu-838710-001"/>
    <property type="match status" value="1"/>
</dbReference>
<dbReference type="PANTHER" id="PTHR39339:SF1">
    <property type="entry name" value="CHAD DOMAIN-CONTAINING PROTEIN"/>
    <property type="match status" value="1"/>
</dbReference>
<dbReference type="InterPro" id="IPR033469">
    <property type="entry name" value="CYTH-like_dom_sf"/>
</dbReference>
<dbReference type="PROSITE" id="PS51707">
    <property type="entry name" value="CYTH"/>
    <property type="match status" value="1"/>
</dbReference>
<dbReference type="SMART" id="SM01118">
    <property type="entry name" value="CYTH"/>
    <property type="match status" value="1"/>
</dbReference>
<keyword evidence="4" id="KW-1185">Reference proteome</keyword>
<dbReference type="InterPro" id="IPR023577">
    <property type="entry name" value="CYTH_domain"/>
</dbReference>
<dbReference type="SUPFAM" id="SSF55154">
    <property type="entry name" value="CYTH-like phosphatases"/>
    <property type="match status" value="1"/>
</dbReference>
<gene>
    <name evidence="3" type="ORF">SM611_20990</name>
</gene>